<reference evidence="2" key="2">
    <citation type="submission" date="2025-08" db="UniProtKB">
        <authorList>
            <consortium name="Ensembl"/>
        </authorList>
    </citation>
    <scope>IDENTIFICATION</scope>
</reference>
<proteinExistence type="predicted"/>
<dbReference type="Gene3D" id="3.40.50.300">
    <property type="entry name" value="P-loop containing nucleotide triphosphate hydrolases"/>
    <property type="match status" value="1"/>
</dbReference>
<keyword evidence="1" id="KW-0812">Transmembrane</keyword>
<dbReference type="SUPFAM" id="SSF52540">
    <property type="entry name" value="P-loop containing nucleoside triphosphate hydrolases"/>
    <property type="match status" value="1"/>
</dbReference>
<evidence type="ECO:0008006" key="4">
    <source>
        <dbReference type="Google" id="ProtNLM"/>
    </source>
</evidence>
<accession>H2ZE83</accession>
<evidence type="ECO:0000313" key="3">
    <source>
        <dbReference type="Proteomes" id="UP000007875"/>
    </source>
</evidence>
<organism evidence="2 3">
    <name type="scientific">Ciona savignyi</name>
    <name type="common">Pacific transparent sea squirt</name>
    <dbReference type="NCBI Taxonomy" id="51511"/>
    <lineage>
        <taxon>Eukaryota</taxon>
        <taxon>Metazoa</taxon>
        <taxon>Chordata</taxon>
        <taxon>Tunicata</taxon>
        <taxon>Ascidiacea</taxon>
        <taxon>Phlebobranchia</taxon>
        <taxon>Cionidae</taxon>
        <taxon>Ciona</taxon>
    </lineage>
</organism>
<evidence type="ECO:0000256" key="1">
    <source>
        <dbReference type="SAM" id="Phobius"/>
    </source>
</evidence>
<feature type="transmembrane region" description="Helical" evidence="1">
    <location>
        <begin position="224"/>
        <end position="246"/>
    </location>
</feature>
<name>H2ZE83_CIOSA</name>
<dbReference type="AlphaFoldDB" id="H2ZE83"/>
<sequence>MKVIVAGFSKTGTKSMVAVCNELGYKTYDFIENFYYLGKDWNRLMSSGGTVEDFKRMYKDVDATVDAPSFHFWEEIHQAFPDAKIILTIRDEDSWYLSLKKQMENLDRNIMLKILFSLTPIGFRMYSFFKNLNRVVYGHNSSRPRMNLSVSNEMLLRQIYKKHNAYVLKAAPKDKLLVYNVKEGWEPICKFLGKPIPNKPFPHKNKSASLYDEMMAENPIAKQGFVQLSYTLLVFAVIAALCFSFYRR</sequence>
<dbReference type="InterPro" id="IPR027417">
    <property type="entry name" value="P-loop_NTPase"/>
</dbReference>
<dbReference type="PANTHER" id="PTHR36978:SF4">
    <property type="entry name" value="P-LOOP CONTAINING NUCLEOSIDE TRIPHOSPHATE HYDROLASE PROTEIN"/>
    <property type="match status" value="1"/>
</dbReference>
<dbReference type="Pfam" id="PF17784">
    <property type="entry name" value="Sulfotransfer_4"/>
    <property type="match status" value="1"/>
</dbReference>
<dbReference type="InterPro" id="IPR040632">
    <property type="entry name" value="Sulfotransfer_4"/>
</dbReference>
<dbReference type="STRING" id="51511.ENSCSAVP00000015899"/>
<dbReference type="OMA" id="YPMLKKF"/>
<dbReference type="eggNOG" id="ENOG502S41B">
    <property type="taxonomic scope" value="Eukaryota"/>
</dbReference>
<dbReference type="Proteomes" id="UP000007875">
    <property type="component" value="Unassembled WGS sequence"/>
</dbReference>
<keyword evidence="1" id="KW-1133">Transmembrane helix</keyword>
<keyword evidence="3" id="KW-1185">Reference proteome</keyword>
<reference evidence="2" key="3">
    <citation type="submission" date="2025-09" db="UniProtKB">
        <authorList>
            <consortium name="Ensembl"/>
        </authorList>
    </citation>
    <scope>IDENTIFICATION</scope>
</reference>
<dbReference type="Ensembl" id="ENSCSAVT00000016078.1">
    <property type="protein sequence ID" value="ENSCSAVP00000015899.1"/>
    <property type="gene ID" value="ENSCSAVG00000009350.1"/>
</dbReference>
<dbReference type="PANTHER" id="PTHR36978">
    <property type="entry name" value="P-LOOP CONTAINING NUCLEOTIDE TRIPHOSPHATE HYDROLASE"/>
    <property type="match status" value="1"/>
</dbReference>
<dbReference type="InParanoid" id="H2ZE83"/>
<dbReference type="HOGENOM" id="CLU_061199_2_2_1"/>
<reference evidence="3" key="1">
    <citation type="submission" date="2003-08" db="EMBL/GenBank/DDBJ databases">
        <authorList>
            <person name="Birren B."/>
            <person name="Nusbaum C."/>
            <person name="Abebe A."/>
            <person name="Abouelleil A."/>
            <person name="Adekoya E."/>
            <person name="Ait-zahra M."/>
            <person name="Allen N."/>
            <person name="Allen T."/>
            <person name="An P."/>
            <person name="Anderson M."/>
            <person name="Anderson S."/>
            <person name="Arachchi H."/>
            <person name="Armbruster J."/>
            <person name="Bachantsang P."/>
            <person name="Baldwin J."/>
            <person name="Barry A."/>
            <person name="Bayul T."/>
            <person name="Blitshsteyn B."/>
            <person name="Bloom T."/>
            <person name="Blye J."/>
            <person name="Boguslavskiy L."/>
            <person name="Borowsky M."/>
            <person name="Boukhgalter B."/>
            <person name="Brunache A."/>
            <person name="Butler J."/>
            <person name="Calixte N."/>
            <person name="Calvo S."/>
            <person name="Camarata J."/>
            <person name="Campo K."/>
            <person name="Chang J."/>
            <person name="Cheshatsang Y."/>
            <person name="Citroen M."/>
            <person name="Collymore A."/>
            <person name="Considine T."/>
            <person name="Cook A."/>
            <person name="Cooke P."/>
            <person name="Corum B."/>
            <person name="Cuomo C."/>
            <person name="David R."/>
            <person name="Dawoe T."/>
            <person name="Degray S."/>
            <person name="Dodge S."/>
            <person name="Dooley K."/>
            <person name="Dorje P."/>
            <person name="Dorjee K."/>
            <person name="Dorris L."/>
            <person name="Duffey N."/>
            <person name="Dupes A."/>
            <person name="Elkins T."/>
            <person name="Engels R."/>
            <person name="Erickson J."/>
            <person name="Farina A."/>
            <person name="Faro S."/>
            <person name="Ferreira P."/>
            <person name="Fischer H."/>
            <person name="Fitzgerald M."/>
            <person name="Foley K."/>
            <person name="Gage D."/>
            <person name="Galagan J."/>
            <person name="Gearin G."/>
            <person name="Gnerre S."/>
            <person name="Gnirke A."/>
            <person name="Goyette A."/>
            <person name="Graham J."/>
            <person name="Grandbois E."/>
            <person name="Gyaltsen K."/>
            <person name="Hafez N."/>
            <person name="Hagopian D."/>
            <person name="Hagos B."/>
            <person name="Hall J."/>
            <person name="Hatcher B."/>
            <person name="Heller A."/>
            <person name="Higgins H."/>
            <person name="Honan T."/>
            <person name="Horn A."/>
            <person name="Houde N."/>
            <person name="Hughes L."/>
            <person name="Hulme W."/>
            <person name="Husby E."/>
            <person name="Iliev I."/>
            <person name="Jaffe D."/>
            <person name="Jones C."/>
            <person name="Kamal M."/>
            <person name="Kamat A."/>
            <person name="Kamvysselis M."/>
            <person name="Karlsson E."/>
            <person name="Kells C."/>
            <person name="Kieu A."/>
            <person name="Kisner P."/>
            <person name="Kodira C."/>
            <person name="Kulbokas E."/>
            <person name="Labutti K."/>
            <person name="Lama D."/>
            <person name="Landers T."/>
            <person name="Leger J."/>
            <person name="Levine S."/>
            <person name="Lewis D."/>
            <person name="Lewis T."/>
            <person name="Lindblad-toh K."/>
            <person name="Liu X."/>
            <person name="Lokyitsang T."/>
            <person name="Lokyitsang Y."/>
            <person name="Lucien O."/>
            <person name="Lui A."/>
            <person name="Ma L.J."/>
            <person name="Mabbitt R."/>
            <person name="Macdonald J."/>
            <person name="Maclean C."/>
            <person name="Major J."/>
            <person name="Manning J."/>
            <person name="Marabella R."/>
            <person name="Maru K."/>
            <person name="Matthews C."/>
            <person name="Mauceli E."/>
            <person name="Mccarthy M."/>
            <person name="Mcdonough S."/>
            <person name="Mcghee T."/>
            <person name="Meldrim J."/>
            <person name="Meneus L."/>
            <person name="Mesirov J."/>
            <person name="Mihalev A."/>
            <person name="Mihova T."/>
            <person name="Mikkelsen T."/>
            <person name="Mlenga V."/>
            <person name="Moru K."/>
            <person name="Mozes J."/>
            <person name="Mulrain L."/>
            <person name="Munson G."/>
            <person name="Naylor J."/>
            <person name="Newes C."/>
            <person name="Nguyen C."/>
            <person name="Nguyen N."/>
            <person name="Nguyen T."/>
            <person name="Nicol R."/>
            <person name="Nielsen C."/>
            <person name="Nizzari M."/>
            <person name="Norbu C."/>
            <person name="Norbu N."/>
            <person name="O'donnell P."/>
            <person name="Okoawo O."/>
            <person name="O'leary S."/>
            <person name="Omotosho B."/>
            <person name="O'neill K."/>
            <person name="Osman S."/>
            <person name="Parker S."/>
            <person name="Perrin D."/>
            <person name="Phunkhang P."/>
            <person name="Piqani B."/>
            <person name="Purcell S."/>
            <person name="Rachupka T."/>
            <person name="Ramasamy U."/>
            <person name="Rameau R."/>
            <person name="Ray V."/>
            <person name="Raymond C."/>
            <person name="Retta R."/>
            <person name="Richardson S."/>
            <person name="Rise C."/>
            <person name="Rodriguez J."/>
            <person name="Rogers J."/>
            <person name="Rogov P."/>
            <person name="Rutman M."/>
            <person name="Schupbach R."/>
            <person name="Seaman C."/>
            <person name="Settipalli S."/>
            <person name="Sharpe T."/>
            <person name="Sheridan J."/>
            <person name="Sherpa N."/>
            <person name="Shi J."/>
            <person name="Smirnov S."/>
            <person name="Smith C."/>
            <person name="Sougnez C."/>
            <person name="Spencer B."/>
            <person name="Stalker J."/>
            <person name="Stange-thomann N."/>
            <person name="Stavropoulos S."/>
            <person name="Stetson K."/>
            <person name="Stone C."/>
            <person name="Stone S."/>
            <person name="Stubbs M."/>
            <person name="Talamas J."/>
            <person name="Tchuinga P."/>
            <person name="Tenzing P."/>
            <person name="Tesfaye S."/>
            <person name="Theodore J."/>
            <person name="Thoulutsang Y."/>
            <person name="Topham K."/>
            <person name="Towey S."/>
            <person name="Tsamla T."/>
            <person name="Tsomo N."/>
            <person name="Vallee D."/>
            <person name="Vassiliev H."/>
            <person name="Venkataraman V."/>
            <person name="Vinson J."/>
            <person name="Vo A."/>
            <person name="Wade C."/>
            <person name="Wang S."/>
            <person name="Wangchuk T."/>
            <person name="Wangdi T."/>
            <person name="Whittaker C."/>
            <person name="Wilkinson J."/>
            <person name="Wu Y."/>
            <person name="Wyman D."/>
            <person name="Yadav S."/>
            <person name="Yang S."/>
            <person name="Yang X."/>
            <person name="Yeager S."/>
            <person name="Yee E."/>
            <person name="Young G."/>
            <person name="Zainoun J."/>
            <person name="Zembeck L."/>
            <person name="Zimmer A."/>
            <person name="Zody M."/>
            <person name="Lander E."/>
        </authorList>
    </citation>
    <scope>NUCLEOTIDE SEQUENCE [LARGE SCALE GENOMIC DNA]</scope>
</reference>
<evidence type="ECO:0000313" key="2">
    <source>
        <dbReference type="Ensembl" id="ENSCSAVP00000015899.1"/>
    </source>
</evidence>
<keyword evidence="1" id="KW-0472">Membrane</keyword>
<protein>
    <recommendedName>
        <fullName evidence="4">Sulfotransferase</fullName>
    </recommendedName>
</protein>